<evidence type="ECO:0000313" key="3">
    <source>
        <dbReference type="Proteomes" id="UP000887581"/>
    </source>
</evidence>
<reference evidence="4" key="1">
    <citation type="submission" date="2022-11" db="UniProtKB">
        <authorList>
            <consortium name="WormBaseParasite"/>
        </authorList>
    </citation>
    <scope>IDENTIFICATION</scope>
</reference>
<accession>A0A915PS99</accession>
<dbReference type="AlphaFoldDB" id="A0A915PS99"/>
<feature type="compositionally biased region" description="Pro residues" evidence="2">
    <location>
        <begin position="86"/>
        <end position="98"/>
    </location>
</feature>
<evidence type="ECO:0000313" key="4">
    <source>
        <dbReference type="WBParaSite" id="sdigi.contig22.g1857.t1"/>
    </source>
</evidence>
<organism evidence="3 4">
    <name type="scientific">Setaria digitata</name>
    <dbReference type="NCBI Taxonomy" id="48799"/>
    <lineage>
        <taxon>Eukaryota</taxon>
        <taxon>Metazoa</taxon>
        <taxon>Ecdysozoa</taxon>
        <taxon>Nematoda</taxon>
        <taxon>Chromadorea</taxon>
        <taxon>Rhabditida</taxon>
        <taxon>Spirurina</taxon>
        <taxon>Spiruromorpha</taxon>
        <taxon>Filarioidea</taxon>
        <taxon>Setariidae</taxon>
        <taxon>Setaria</taxon>
    </lineage>
</organism>
<dbReference type="WBParaSite" id="sdigi.contig22.g1857.t1">
    <property type="protein sequence ID" value="sdigi.contig22.g1857.t1"/>
    <property type="gene ID" value="sdigi.contig22.g1857"/>
</dbReference>
<keyword evidence="3" id="KW-1185">Reference proteome</keyword>
<name>A0A915PS99_9BILA</name>
<evidence type="ECO:0000256" key="2">
    <source>
        <dbReference type="SAM" id="MobiDB-lite"/>
    </source>
</evidence>
<keyword evidence="1" id="KW-0677">Repeat</keyword>
<protein>
    <submittedName>
        <fullName evidence="4">Collagen-like protein</fullName>
    </submittedName>
</protein>
<dbReference type="Proteomes" id="UP000887581">
    <property type="component" value="Unplaced"/>
</dbReference>
<dbReference type="Pfam" id="PF01391">
    <property type="entry name" value="Collagen"/>
    <property type="match status" value="1"/>
</dbReference>
<evidence type="ECO:0000256" key="1">
    <source>
        <dbReference type="ARBA" id="ARBA00022737"/>
    </source>
</evidence>
<sequence>MTKKKEKPVTSTAVTVPKKTKEIKKSMIYTTSVMPEKIEKISEFTTSVTVEQKTYQTKEQKVTGKLTEEAYAWNGPKEFIGDEGDPGPPGSPGPPGPQGPRGDPGPEGMQGPMGDPGPSADQSVSLSHGMSHIICVLEKEIDLTLRNFEHYLIALTEIFWNKKMKD</sequence>
<dbReference type="InterPro" id="IPR008160">
    <property type="entry name" value="Collagen"/>
</dbReference>
<feature type="region of interest" description="Disordered" evidence="2">
    <location>
        <begin position="74"/>
        <end position="125"/>
    </location>
</feature>
<proteinExistence type="predicted"/>